<name>F0RQJ7_DEIPM</name>
<dbReference type="RefSeq" id="WP_013615910.1">
    <property type="nucleotide sequence ID" value="NC_015162.1"/>
</dbReference>
<reference evidence="3" key="1">
    <citation type="submission" date="2011-02" db="EMBL/GenBank/DDBJ databases">
        <title>The complete sequence of plasmid2 of Deinococcus proteolyticus DSM 20540.</title>
        <authorList>
            <consortium name="US DOE Joint Genome Institute (JGI-PGF)"/>
            <person name="Lucas S."/>
            <person name="Copeland A."/>
            <person name="Lapidus A."/>
            <person name="Bruce D."/>
            <person name="Goodwin L."/>
            <person name="Pitluck S."/>
            <person name="Kyrpides N."/>
            <person name="Mavromatis K."/>
            <person name="Pagani I."/>
            <person name="Ivanova N."/>
            <person name="Ovchinnikova G."/>
            <person name="Zeytun A."/>
            <person name="Detter J.C."/>
            <person name="Han C."/>
            <person name="Land M."/>
            <person name="Hauser L."/>
            <person name="Markowitz V."/>
            <person name="Cheng J.-F."/>
            <person name="Hugenholtz P."/>
            <person name="Woyke T."/>
            <person name="Wu D."/>
            <person name="Pukall R."/>
            <person name="Steenblock K."/>
            <person name="Brambilla E."/>
            <person name="Klenk H.-P."/>
            <person name="Eisen J.A."/>
        </authorList>
    </citation>
    <scope>NUCLEOTIDE SEQUENCE [LARGE SCALE GENOMIC DNA]</scope>
    <source>
        <strain evidence="3">ATCC 35074 / DSM 20540 / JCM 6276 / NBRC 101906 / NCIMB 13154 / VKM Ac-1939 / CCM 2703 / MRP</strain>
        <plasmid evidence="3">Plasmid pDEIPR02</plasmid>
    </source>
</reference>
<evidence type="ECO:0000313" key="2">
    <source>
        <dbReference type="EMBL" id="ADY27556.1"/>
    </source>
</evidence>
<accession>F0RQJ7</accession>
<proteinExistence type="predicted"/>
<keyword evidence="3" id="KW-1185">Reference proteome</keyword>
<protein>
    <submittedName>
        <fullName evidence="2">Uncharacterized protein</fullName>
    </submittedName>
</protein>
<dbReference type="HOGENOM" id="CLU_1064448_0_0_0"/>
<sequence length="261" mass="29885">MSYERATHVIPDRDQRKVLRELLRVPHKLHAPVTPEQVLRLPLVRQLAAYIPRELLRLHVAQDPEGEKSVIYLTCEGQFIGGTLPASAGQPTEWRWAELNDLVDVLWEAVGAAPEPFLLEPVREVIETKEYTGLCGGQLSLQHILGPHVRIVHVREVWPLREWSSLLSEWDVVCTVDHLMPGWTRPPVDLSDLKVTPHYLCWRGGHQQYTWDPEEEAWVTRRRTEVEEPGQGLEQMQPLEQSEPFGDAGWAGLDDMDESIP</sequence>
<evidence type="ECO:0000313" key="3">
    <source>
        <dbReference type="Proteomes" id="UP000007718"/>
    </source>
</evidence>
<keyword evidence="2" id="KW-0614">Plasmid</keyword>
<dbReference type="AlphaFoldDB" id="F0RQJ7"/>
<dbReference type="Proteomes" id="UP000007718">
    <property type="component" value="Plasmid pDEIPR02"/>
</dbReference>
<organism evidence="2 3">
    <name type="scientific">Deinococcus proteolyticus (strain ATCC 35074 / DSM 20540 / JCM 6276 / NBRC 101906 / NCIMB 13154 / VKM Ac-1939 / CCM 2703 / MRP)</name>
    <dbReference type="NCBI Taxonomy" id="693977"/>
    <lineage>
        <taxon>Bacteria</taxon>
        <taxon>Thermotogati</taxon>
        <taxon>Deinococcota</taxon>
        <taxon>Deinococci</taxon>
        <taxon>Deinococcales</taxon>
        <taxon>Deinococcaceae</taxon>
        <taxon>Deinococcus</taxon>
    </lineage>
</organism>
<dbReference type="KEGG" id="dpt:Deipr_2438"/>
<geneLocation type="plasmid" evidence="2 3">
    <name>pDEIPR02</name>
</geneLocation>
<feature type="region of interest" description="Disordered" evidence="1">
    <location>
        <begin position="223"/>
        <end position="261"/>
    </location>
</feature>
<dbReference type="EMBL" id="CP002538">
    <property type="protein sequence ID" value="ADY27556.1"/>
    <property type="molecule type" value="Genomic_DNA"/>
</dbReference>
<reference evidence="2 3" key="2">
    <citation type="journal article" date="2012" name="Stand. Genomic Sci.">
        <title>Complete genome sequence of the orange-red pigmented, radioresistant Deinococcus proteolyticus type strain (MRP(T)).</title>
        <authorList>
            <person name="Copeland A."/>
            <person name="Zeytun A."/>
            <person name="Yassawong M."/>
            <person name="Nolan M."/>
            <person name="Lucas S."/>
            <person name="Hammon N."/>
            <person name="Deshpande S."/>
            <person name="Cheng J.F."/>
            <person name="Han C."/>
            <person name="Tapia R."/>
            <person name="Goodwin L.A."/>
            <person name="Pitluck S."/>
            <person name="Mavromatis K."/>
            <person name="Liolios K."/>
            <person name="Pagani I."/>
            <person name="Ivanova N."/>
            <person name="Mikhailova N."/>
            <person name="Pati A."/>
            <person name="Chen A."/>
            <person name="Palaniappan K."/>
            <person name="Land M."/>
            <person name="Hauser L."/>
            <person name="Jeffries C.D."/>
            <person name="Brambilla E.M."/>
            <person name="Rohde M."/>
            <person name="Sikorski J."/>
            <person name="Pukall R."/>
            <person name="Goker M."/>
            <person name="Detter J.C."/>
            <person name="Woyke T."/>
            <person name="Bristow J."/>
            <person name="Eisen J.A."/>
            <person name="Markowitz V."/>
            <person name="Hugenholtz P."/>
            <person name="Kyrpides N.C."/>
            <person name="Klenk H.P."/>
            <person name="Lapidus A."/>
        </authorList>
    </citation>
    <scope>NUCLEOTIDE SEQUENCE [LARGE SCALE GENOMIC DNA]</scope>
    <source>
        <strain evidence="3">ATCC 35074 / DSM 20540 / JCM 6276 / NBRC 101906 / NCIMB 13154 / VKM Ac-1939 / CCM 2703 / MRP</strain>
        <plasmid evidence="3">Plasmid pDEIPR02</plasmid>
    </source>
</reference>
<evidence type="ECO:0000256" key="1">
    <source>
        <dbReference type="SAM" id="MobiDB-lite"/>
    </source>
</evidence>
<gene>
    <name evidence="2" type="ordered locus">Deipr_2438</name>
</gene>